<dbReference type="PANTHER" id="PTHR46599">
    <property type="entry name" value="PIGGYBAC TRANSPOSABLE ELEMENT-DERIVED PROTEIN 4"/>
    <property type="match status" value="1"/>
</dbReference>
<comment type="caution">
    <text evidence="1">The sequence shown here is derived from an EMBL/GenBank/DDBJ whole genome shotgun (WGS) entry which is preliminary data.</text>
</comment>
<evidence type="ECO:0008006" key="5">
    <source>
        <dbReference type="Google" id="ProtNLM"/>
    </source>
</evidence>
<evidence type="ECO:0000313" key="1">
    <source>
        <dbReference type="EMBL" id="KAE8952844.1"/>
    </source>
</evidence>
<dbReference type="AlphaFoldDB" id="A0A6A3G2W6"/>
<dbReference type="EMBL" id="QXFX01011831">
    <property type="protein sequence ID" value="KAE9052363.1"/>
    <property type="molecule type" value="Genomic_DNA"/>
</dbReference>
<organism evidence="1 3">
    <name type="scientific">Phytophthora fragariae</name>
    <dbReference type="NCBI Taxonomy" id="53985"/>
    <lineage>
        <taxon>Eukaryota</taxon>
        <taxon>Sar</taxon>
        <taxon>Stramenopiles</taxon>
        <taxon>Oomycota</taxon>
        <taxon>Peronosporomycetes</taxon>
        <taxon>Peronosporales</taxon>
        <taxon>Peronosporaceae</taxon>
        <taxon>Phytophthora</taxon>
    </lineage>
</organism>
<evidence type="ECO:0000313" key="2">
    <source>
        <dbReference type="EMBL" id="KAE9052363.1"/>
    </source>
</evidence>
<protein>
    <recommendedName>
        <fullName evidence="5">PiggyBac transposable element-derived protein domain-containing protein</fullName>
    </recommendedName>
</protein>
<evidence type="ECO:0000313" key="3">
    <source>
        <dbReference type="Proteomes" id="UP000460718"/>
    </source>
</evidence>
<gene>
    <name evidence="2" type="ORF">PF010_g33117</name>
    <name evidence="1" type="ORF">PF011_g32579</name>
</gene>
<proteinExistence type="predicted"/>
<dbReference type="Proteomes" id="UP000488956">
    <property type="component" value="Unassembled WGS sequence"/>
</dbReference>
<accession>A0A6A3G2W6</accession>
<sequence>MSVADDPLALLFYDEATLPSRSRFNPMRQFNKDKPHKWGTKVFVAACAKTAYCLRFV</sequence>
<name>A0A6A3G2W6_9STRA</name>
<evidence type="ECO:0000313" key="4">
    <source>
        <dbReference type="Proteomes" id="UP000488956"/>
    </source>
</evidence>
<dbReference type="Proteomes" id="UP000460718">
    <property type="component" value="Unassembled WGS sequence"/>
</dbReference>
<dbReference type="PANTHER" id="PTHR46599:SF3">
    <property type="entry name" value="PIGGYBAC TRANSPOSABLE ELEMENT-DERIVED PROTEIN 4"/>
    <property type="match status" value="1"/>
</dbReference>
<reference evidence="3 4" key="1">
    <citation type="submission" date="2018-09" db="EMBL/GenBank/DDBJ databases">
        <title>Genomic investigation of the strawberry pathogen Phytophthora fragariae indicates pathogenicity is determined by transcriptional variation in three key races.</title>
        <authorList>
            <person name="Adams T.M."/>
            <person name="Armitage A.D."/>
            <person name="Sobczyk M.K."/>
            <person name="Bates H.J."/>
            <person name="Dunwell J.M."/>
            <person name="Nellist C.F."/>
            <person name="Harrison R.J."/>
        </authorList>
    </citation>
    <scope>NUCLEOTIDE SEQUENCE [LARGE SCALE GENOMIC DNA]</scope>
    <source>
        <strain evidence="2 4">ONT-3</strain>
        <strain evidence="1 3">SCRP245</strain>
    </source>
</reference>
<dbReference type="EMBL" id="QXFW01010439">
    <property type="protein sequence ID" value="KAE8952844.1"/>
    <property type="molecule type" value="Genomic_DNA"/>
</dbReference>